<proteinExistence type="predicted"/>
<evidence type="ECO:0000313" key="2">
    <source>
        <dbReference type="Proteomes" id="UP000541352"/>
    </source>
</evidence>
<reference evidence="1 2" key="1">
    <citation type="submission" date="2020-08" db="EMBL/GenBank/DDBJ databases">
        <title>Genomic Encyclopedia of Type Strains, Phase IV (KMG-IV): sequencing the most valuable type-strain genomes for metagenomic binning, comparative biology and taxonomic classification.</title>
        <authorList>
            <person name="Goeker M."/>
        </authorList>
    </citation>
    <scope>NUCLEOTIDE SEQUENCE [LARGE SCALE GENOMIC DNA]</scope>
    <source>
        <strain evidence="1 2">DSM 17976</strain>
    </source>
</reference>
<evidence type="ECO:0000313" key="1">
    <source>
        <dbReference type="EMBL" id="MBB3840703.1"/>
    </source>
</evidence>
<keyword evidence="2" id="KW-1185">Reference proteome</keyword>
<dbReference type="Proteomes" id="UP000541352">
    <property type="component" value="Unassembled WGS sequence"/>
</dbReference>
<sequence length="350" mass="39445">MDTLKFIRERRQKAKKNIEIFQNSRDFKEMRQHEKRPPKPYRDKTFLYIKGYDSDTGNRPMPSGTVFWMSPDIEIFDGTTPIANNQLVAGKNYQIAVTVRNGGDLPCYSCHVELFICNPSLGFDPIHGTLLGVQTAQVQAQGDTTLSFPIVATSTMIGHRCLFARVFSFVNNDLPSSATTFPVVEDRHIGQQNLNIIQQNNFVKVLMTNEFAAQKNFQVKVVPRKMDVIKGTRIPQLRRLISPLQAVVLPEFSIKPLKVNAGIEINRMRATTPNRALLVRNPALEVANLAVLAPVRKNLWDFKLEKGTRELEVAIPDFKLKNNEAVVVDIELTDADQNKVVGGIRFVVTA</sequence>
<dbReference type="InterPro" id="IPR013783">
    <property type="entry name" value="Ig-like_fold"/>
</dbReference>
<protein>
    <submittedName>
        <fullName evidence="1">Uncharacterized protein</fullName>
    </submittedName>
</protein>
<dbReference type="RefSeq" id="WP_183977847.1">
    <property type="nucleotide sequence ID" value="NZ_JACIBY010000012.1"/>
</dbReference>
<accession>A0A7W6ESJ9</accession>
<dbReference type="AlphaFoldDB" id="A0A7W6ESJ9"/>
<dbReference type="EMBL" id="JACIBY010000012">
    <property type="protein sequence ID" value="MBB3840703.1"/>
    <property type="molecule type" value="Genomic_DNA"/>
</dbReference>
<dbReference type="Gene3D" id="2.60.40.10">
    <property type="entry name" value="Immunoglobulins"/>
    <property type="match status" value="1"/>
</dbReference>
<comment type="caution">
    <text evidence="1">The sequence shown here is derived from an EMBL/GenBank/DDBJ whole genome shotgun (WGS) entry which is preliminary data.</text>
</comment>
<organism evidence="1 2">
    <name type="scientific">Runella defluvii</name>
    <dbReference type="NCBI Taxonomy" id="370973"/>
    <lineage>
        <taxon>Bacteria</taxon>
        <taxon>Pseudomonadati</taxon>
        <taxon>Bacteroidota</taxon>
        <taxon>Cytophagia</taxon>
        <taxon>Cytophagales</taxon>
        <taxon>Spirosomataceae</taxon>
        <taxon>Runella</taxon>
    </lineage>
</organism>
<name>A0A7W6ESJ9_9BACT</name>
<gene>
    <name evidence="1" type="ORF">FHS57_004723</name>
</gene>